<evidence type="ECO:0000256" key="1">
    <source>
        <dbReference type="SAM" id="Phobius"/>
    </source>
</evidence>
<feature type="transmembrane region" description="Helical" evidence="1">
    <location>
        <begin position="21"/>
        <end position="42"/>
    </location>
</feature>
<comment type="caution">
    <text evidence="3">The sequence shown here is derived from an EMBL/GenBank/DDBJ whole genome shotgun (WGS) entry which is preliminary data.</text>
</comment>
<name>A0A6I1MXG1_9CLOT</name>
<gene>
    <name evidence="3" type="ORF">GBZ86_13950</name>
</gene>
<proteinExistence type="predicted"/>
<dbReference type="RefSeq" id="WP_152891657.1">
    <property type="nucleotide sequence ID" value="NZ_WHJC01000333.1"/>
</dbReference>
<protein>
    <submittedName>
        <fullName evidence="3">Lasso peptide biosynthesis B2 protein</fullName>
    </submittedName>
</protein>
<evidence type="ECO:0000313" key="3">
    <source>
        <dbReference type="EMBL" id="MPQ44839.1"/>
    </source>
</evidence>
<organism evidence="3 4">
    <name type="scientific">Clostridium tarantellae</name>
    <dbReference type="NCBI Taxonomy" id="39493"/>
    <lineage>
        <taxon>Bacteria</taxon>
        <taxon>Bacillati</taxon>
        <taxon>Bacillota</taxon>
        <taxon>Clostridia</taxon>
        <taxon>Eubacteriales</taxon>
        <taxon>Clostridiaceae</taxon>
        <taxon>Clostridium</taxon>
    </lineage>
</organism>
<dbReference type="AlphaFoldDB" id="A0A6I1MXG1"/>
<dbReference type="NCBIfam" id="NF033537">
    <property type="entry name" value="lasso_biosyn_B2"/>
    <property type="match status" value="1"/>
</dbReference>
<feature type="domain" description="Microcin J25-processing protein McjB C-terminal" evidence="2">
    <location>
        <begin position="55"/>
        <end position="137"/>
    </location>
</feature>
<dbReference type="Proteomes" id="UP000430345">
    <property type="component" value="Unassembled WGS sequence"/>
</dbReference>
<dbReference type="InterPro" id="IPR032708">
    <property type="entry name" value="McjB_C"/>
</dbReference>
<accession>A0A6I1MXG1</accession>
<dbReference type="Pfam" id="PF13471">
    <property type="entry name" value="Transglut_core3"/>
    <property type="match status" value="1"/>
</dbReference>
<dbReference type="OrthoDB" id="9812122at2"/>
<dbReference type="EMBL" id="WHJC01000333">
    <property type="protein sequence ID" value="MPQ44839.1"/>
    <property type="molecule type" value="Genomic_DNA"/>
</dbReference>
<evidence type="ECO:0000259" key="2">
    <source>
        <dbReference type="Pfam" id="PF13471"/>
    </source>
</evidence>
<keyword evidence="1" id="KW-0812">Transmembrane</keyword>
<dbReference type="InterPro" id="IPR053521">
    <property type="entry name" value="McjB-like"/>
</dbReference>
<keyword evidence="1" id="KW-0472">Membrane</keyword>
<keyword evidence="1" id="KW-1133">Transmembrane helix</keyword>
<keyword evidence="4" id="KW-1185">Reference proteome</keyword>
<reference evidence="3 4" key="1">
    <citation type="submission" date="2019-10" db="EMBL/GenBank/DDBJ databases">
        <title>The Genome Sequence of Clostridium tarantellae Isolated from Fish Brain.</title>
        <authorList>
            <person name="Bano L."/>
            <person name="Kiel M."/>
            <person name="Sales G."/>
            <person name="Doxey A.C."/>
            <person name="Mansfield M.J."/>
            <person name="Schiavone M."/>
            <person name="Rossetto O."/>
            <person name="Pirazzini M."/>
            <person name="Dobrindt U."/>
            <person name="Montecucco C."/>
        </authorList>
    </citation>
    <scope>NUCLEOTIDE SEQUENCE [LARGE SCALE GENOMIC DNA]</scope>
    <source>
        <strain evidence="3 4">DSM 3997</strain>
    </source>
</reference>
<sequence>MRKLTLNKFKTFMSIGIKEKFMFLEAFTLEGIMRMAILIIPFKKLKKYMGKHSVESSYEGDIEDYKIVKKVRWAVMHAAEYTPWESKCLVQALTVQNMLKRRKIYTTIYLGVGKDENNEMIAHSWIRYGRFFITGGDGTGFSTVAKFCNSK</sequence>
<evidence type="ECO:0000313" key="4">
    <source>
        <dbReference type="Proteomes" id="UP000430345"/>
    </source>
</evidence>